<feature type="binding site" evidence="7">
    <location>
        <begin position="84"/>
        <end position="86"/>
    </location>
    <ligand>
        <name>5-amino-6-(D-ribitylamino)uracil</name>
        <dbReference type="ChEBI" id="CHEBI:15934"/>
    </ligand>
</feature>
<dbReference type="RefSeq" id="WP_135763291.1">
    <property type="nucleotide sequence ID" value="NZ_RQHV01000036.1"/>
</dbReference>
<dbReference type="GO" id="GO:0009231">
    <property type="term" value="P:riboflavin biosynthetic process"/>
    <property type="evidence" value="ECO:0007669"/>
    <property type="project" value="UniProtKB-UniRule"/>
</dbReference>
<protein>
    <recommendedName>
        <fullName evidence="3 7">6,7-dimethyl-8-ribityllumazine synthase</fullName>
        <shortName evidence="7">DMRL synthase</shortName>
        <shortName evidence="7">LS</shortName>
        <shortName evidence="7">Lumazine synthase</shortName>
        <ecNumber evidence="3 7">2.5.1.78</ecNumber>
    </recommendedName>
</protein>
<evidence type="ECO:0000256" key="6">
    <source>
        <dbReference type="ARBA" id="ARBA00048785"/>
    </source>
</evidence>
<sequence>MTHIRIEGNRIGSGQKHCVIVSKFNEFITESLLKGALDAYRQHGIAESDVTVIYVPGAYELPATVSKVIQSKKFSFSAITCLGAVIRGATSHYDLVAGEAAKVGNLAIGAQIPVIFGVLTTETIEQAVERAGTKAGNKGYEAATTAIEMANLFRELG</sequence>
<feature type="binding site" evidence="7">
    <location>
        <begin position="89"/>
        <end position="90"/>
    </location>
    <ligand>
        <name>(2S)-2-hydroxy-3-oxobutyl phosphate</name>
        <dbReference type="ChEBI" id="CHEBI:58830"/>
    </ligand>
</feature>
<feature type="binding site" evidence="7">
    <location>
        <position position="116"/>
    </location>
    <ligand>
        <name>5-amino-6-(D-ribitylamino)uracil</name>
        <dbReference type="ChEBI" id="CHEBI:15934"/>
    </ligand>
</feature>
<dbReference type="InterPro" id="IPR036467">
    <property type="entry name" value="LS/RS_sf"/>
</dbReference>
<evidence type="ECO:0000256" key="1">
    <source>
        <dbReference type="ARBA" id="ARBA00004917"/>
    </source>
</evidence>
<comment type="function">
    <text evidence="7">Catalyzes the formation of 6,7-dimethyl-8-ribityllumazine by condensation of 5-amino-6-(D-ribitylamino)uracil with 3,4-dihydroxy-2-butanone 4-phosphate. This is the penultimate step in the biosynthesis of riboflavin.</text>
</comment>
<dbReference type="PANTHER" id="PTHR21058">
    <property type="entry name" value="6,7-DIMETHYL-8-RIBITYLLUMAZINE SYNTHASE DMRL SYNTHASE LUMAZINE SYNTHASE"/>
    <property type="match status" value="1"/>
</dbReference>
<dbReference type="InterPro" id="IPR034964">
    <property type="entry name" value="LS"/>
</dbReference>
<evidence type="ECO:0000256" key="3">
    <source>
        <dbReference type="ARBA" id="ARBA00012664"/>
    </source>
</evidence>
<comment type="catalytic activity">
    <reaction evidence="6 7">
        <text>(2S)-2-hydroxy-3-oxobutyl phosphate + 5-amino-6-(D-ribitylamino)uracil = 6,7-dimethyl-8-(1-D-ribityl)lumazine + phosphate + 2 H2O + H(+)</text>
        <dbReference type="Rhea" id="RHEA:26152"/>
        <dbReference type="ChEBI" id="CHEBI:15377"/>
        <dbReference type="ChEBI" id="CHEBI:15378"/>
        <dbReference type="ChEBI" id="CHEBI:15934"/>
        <dbReference type="ChEBI" id="CHEBI:43474"/>
        <dbReference type="ChEBI" id="CHEBI:58201"/>
        <dbReference type="ChEBI" id="CHEBI:58830"/>
        <dbReference type="EC" id="2.5.1.78"/>
    </reaction>
</comment>
<dbReference type="InterPro" id="IPR002180">
    <property type="entry name" value="LS/RS"/>
</dbReference>
<dbReference type="EC" id="2.5.1.78" evidence="3 7"/>
<dbReference type="Gene3D" id="3.40.50.960">
    <property type="entry name" value="Lumazine/riboflavin synthase"/>
    <property type="match status" value="1"/>
</dbReference>
<comment type="similarity">
    <text evidence="2 7">Belongs to the DMRL synthase family.</text>
</comment>
<comment type="pathway">
    <text evidence="1 7">Cofactor biosynthesis; riboflavin biosynthesis; riboflavin from 2-hydroxy-3-oxobutyl phosphate and 5-amino-6-(D-ribitylamino)uracil: step 1/2.</text>
</comment>
<evidence type="ECO:0000313" key="9">
    <source>
        <dbReference type="Proteomes" id="UP000298264"/>
    </source>
</evidence>
<keyword evidence="5 7" id="KW-0808">Transferase</keyword>
<comment type="caution">
    <text evidence="8">The sequence shown here is derived from an EMBL/GenBank/DDBJ whole genome shotgun (WGS) entry which is preliminary data.</text>
</comment>
<keyword evidence="9" id="KW-1185">Reference proteome</keyword>
<proteinExistence type="inferred from homology"/>
<name>A0A4R9LSI2_9LEPT</name>
<dbReference type="CDD" id="cd09209">
    <property type="entry name" value="Lumazine_synthase-I"/>
    <property type="match status" value="1"/>
</dbReference>
<organism evidence="8 9">
    <name type="scientific">Leptospira ilyithenensis</name>
    <dbReference type="NCBI Taxonomy" id="2484901"/>
    <lineage>
        <taxon>Bacteria</taxon>
        <taxon>Pseudomonadati</taxon>
        <taxon>Spirochaetota</taxon>
        <taxon>Spirochaetia</taxon>
        <taxon>Leptospirales</taxon>
        <taxon>Leptospiraceae</taxon>
        <taxon>Leptospira</taxon>
    </lineage>
</organism>
<evidence type="ECO:0000256" key="7">
    <source>
        <dbReference type="HAMAP-Rule" id="MF_00178"/>
    </source>
</evidence>
<dbReference type="OrthoDB" id="9809709at2"/>
<feature type="binding site" evidence="7">
    <location>
        <begin position="58"/>
        <end position="60"/>
    </location>
    <ligand>
        <name>5-amino-6-(D-ribitylamino)uracil</name>
        <dbReference type="ChEBI" id="CHEBI:15934"/>
    </ligand>
</feature>
<dbReference type="Pfam" id="PF00885">
    <property type="entry name" value="DMRL_synthase"/>
    <property type="match status" value="1"/>
</dbReference>
<feature type="active site" description="Proton donor" evidence="7">
    <location>
        <position position="92"/>
    </location>
</feature>
<dbReference type="NCBIfam" id="TIGR00114">
    <property type="entry name" value="lumazine-synth"/>
    <property type="match status" value="1"/>
</dbReference>
<evidence type="ECO:0000256" key="4">
    <source>
        <dbReference type="ARBA" id="ARBA00022619"/>
    </source>
</evidence>
<dbReference type="UniPathway" id="UPA00275">
    <property type="reaction ID" value="UER00404"/>
</dbReference>
<evidence type="ECO:0000256" key="2">
    <source>
        <dbReference type="ARBA" id="ARBA00007424"/>
    </source>
</evidence>
<dbReference type="PANTHER" id="PTHR21058:SF0">
    <property type="entry name" value="6,7-DIMETHYL-8-RIBITYLLUMAZINE SYNTHASE"/>
    <property type="match status" value="1"/>
</dbReference>
<dbReference type="AlphaFoldDB" id="A0A4R9LSI2"/>
<gene>
    <name evidence="7" type="primary">ribH</name>
    <name evidence="8" type="ORF">EHS11_04850</name>
</gene>
<reference evidence="8" key="1">
    <citation type="journal article" date="2019" name="PLoS Negl. Trop. Dis.">
        <title>Revisiting the worldwide diversity of Leptospira species in the environment.</title>
        <authorList>
            <person name="Vincent A.T."/>
            <person name="Schiettekatte O."/>
            <person name="Bourhy P."/>
            <person name="Veyrier F.J."/>
            <person name="Picardeau M."/>
        </authorList>
    </citation>
    <scope>NUCLEOTIDE SEQUENCE [LARGE SCALE GENOMIC DNA]</scope>
    <source>
        <strain evidence="8">201400974</strain>
    </source>
</reference>
<evidence type="ECO:0000313" key="8">
    <source>
        <dbReference type="EMBL" id="TGN11842.1"/>
    </source>
</evidence>
<evidence type="ECO:0000256" key="5">
    <source>
        <dbReference type="ARBA" id="ARBA00022679"/>
    </source>
</evidence>
<keyword evidence="4 7" id="KW-0686">Riboflavin biosynthesis</keyword>
<dbReference type="Proteomes" id="UP000298264">
    <property type="component" value="Unassembled WGS sequence"/>
</dbReference>
<dbReference type="GO" id="GO:0009349">
    <property type="term" value="C:riboflavin synthase complex"/>
    <property type="evidence" value="ECO:0007669"/>
    <property type="project" value="UniProtKB-UniRule"/>
</dbReference>
<feature type="binding site" evidence="7">
    <location>
        <position position="130"/>
    </location>
    <ligand>
        <name>(2S)-2-hydroxy-3-oxobutyl phosphate</name>
        <dbReference type="ChEBI" id="CHEBI:58830"/>
    </ligand>
</feature>
<dbReference type="SUPFAM" id="SSF52121">
    <property type="entry name" value="Lumazine synthase"/>
    <property type="match status" value="1"/>
</dbReference>
<feature type="binding site" evidence="7">
    <location>
        <position position="24"/>
    </location>
    <ligand>
        <name>5-amino-6-(D-ribitylamino)uracil</name>
        <dbReference type="ChEBI" id="CHEBI:15934"/>
    </ligand>
</feature>
<dbReference type="HAMAP" id="MF_00178">
    <property type="entry name" value="Lumazine_synth"/>
    <property type="match status" value="1"/>
</dbReference>
<dbReference type="EMBL" id="RQHV01000036">
    <property type="protein sequence ID" value="TGN11842.1"/>
    <property type="molecule type" value="Genomic_DNA"/>
</dbReference>
<dbReference type="GO" id="GO:0005829">
    <property type="term" value="C:cytosol"/>
    <property type="evidence" value="ECO:0007669"/>
    <property type="project" value="TreeGrafter"/>
</dbReference>
<dbReference type="GO" id="GO:0000906">
    <property type="term" value="F:6,7-dimethyl-8-ribityllumazine synthase activity"/>
    <property type="evidence" value="ECO:0007669"/>
    <property type="project" value="UniProtKB-UniRule"/>
</dbReference>
<accession>A0A4R9LSI2</accession>